<dbReference type="PANTHER" id="PTHR11748:SF119">
    <property type="entry name" value="D-2-HYDROXYGLUTARATE DEHYDROGENASE"/>
    <property type="match status" value="1"/>
</dbReference>
<evidence type="ECO:0000259" key="5">
    <source>
        <dbReference type="Pfam" id="PF02913"/>
    </source>
</evidence>
<dbReference type="InterPro" id="IPR004113">
    <property type="entry name" value="FAD-bd_oxidored_4_C"/>
</dbReference>
<dbReference type="Gene3D" id="1.10.45.10">
    <property type="entry name" value="Vanillyl-alcohol Oxidase, Chain A, domain 4"/>
    <property type="match status" value="1"/>
</dbReference>
<reference evidence="6" key="1">
    <citation type="submission" date="2018-05" db="EMBL/GenBank/DDBJ databases">
        <authorList>
            <person name="Lanie J.A."/>
            <person name="Ng W.-L."/>
            <person name="Kazmierczak K.M."/>
            <person name="Andrzejewski T.M."/>
            <person name="Davidsen T.M."/>
            <person name="Wayne K.J."/>
            <person name="Tettelin H."/>
            <person name="Glass J.I."/>
            <person name="Rusch D."/>
            <person name="Podicherti R."/>
            <person name="Tsui H.-C.T."/>
            <person name="Winkler M.E."/>
        </authorList>
    </citation>
    <scope>NUCLEOTIDE SEQUENCE</scope>
</reference>
<dbReference type="GO" id="GO:0008720">
    <property type="term" value="F:D-lactate dehydrogenase (NAD+) activity"/>
    <property type="evidence" value="ECO:0007669"/>
    <property type="project" value="TreeGrafter"/>
</dbReference>
<dbReference type="GO" id="GO:1903457">
    <property type="term" value="P:lactate catabolic process"/>
    <property type="evidence" value="ECO:0007669"/>
    <property type="project" value="TreeGrafter"/>
</dbReference>
<organism evidence="6">
    <name type="scientific">marine metagenome</name>
    <dbReference type="NCBI Taxonomy" id="408172"/>
    <lineage>
        <taxon>unclassified sequences</taxon>
        <taxon>metagenomes</taxon>
        <taxon>ecological metagenomes</taxon>
    </lineage>
</organism>
<dbReference type="GO" id="GO:0050660">
    <property type="term" value="F:flavin adenine dinucleotide binding"/>
    <property type="evidence" value="ECO:0007669"/>
    <property type="project" value="InterPro"/>
</dbReference>
<name>A0A383B781_9ZZZZ</name>
<sequence>KEPQGIQLLRHFADQMSDMVLEYGGSMSAEHGDGLARSEWIQKMFGPRIAAAFAEVKKVFDPNGIMNPGKIVDAPLMDENLRYGGDYRTAPVETHFSFDREGGFQQAAELCSGIGHCRKKLVGTMCPSYMATLEEEHSTRGRANALRAALTGGLRGGLVGEDLHQVMDLCLECKACKAECPSSVDMAKLKYEFLAHYGEAHGYSLRARLFGHIDRLNRWMSPVAPVANWLARSRVNRWLLDHLLGID</sequence>
<dbReference type="InterPro" id="IPR016164">
    <property type="entry name" value="FAD-linked_Oxase-like_C"/>
</dbReference>
<dbReference type="InterPro" id="IPR017900">
    <property type="entry name" value="4Fe4S_Fe_S_CS"/>
</dbReference>
<dbReference type="EMBL" id="UINC01198150">
    <property type="protein sequence ID" value="SVE15977.1"/>
    <property type="molecule type" value="Genomic_DNA"/>
</dbReference>
<keyword evidence="2" id="KW-0285">Flavoprotein</keyword>
<dbReference type="SUPFAM" id="SSF55103">
    <property type="entry name" value="FAD-linked oxidases, C-terminal domain"/>
    <property type="match status" value="1"/>
</dbReference>
<dbReference type="GO" id="GO:0004458">
    <property type="term" value="F:D-lactate dehydrogenase (cytochrome) activity"/>
    <property type="evidence" value="ECO:0007669"/>
    <property type="project" value="TreeGrafter"/>
</dbReference>
<evidence type="ECO:0000256" key="2">
    <source>
        <dbReference type="ARBA" id="ARBA00022630"/>
    </source>
</evidence>
<feature type="non-terminal residue" evidence="6">
    <location>
        <position position="247"/>
    </location>
</feature>
<dbReference type="PROSITE" id="PS00198">
    <property type="entry name" value="4FE4S_FER_1"/>
    <property type="match status" value="1"/>
</dbReference>
<evidence type="ECO:0000313" key="6">
    <source>
        <dbReference type="EMBL" id="SVE15977.1"/>
    </source>
</evidence>
<accession>A0A383B781</accession>
<proteinExistence type="predicted"/>
<dbReference type="InterPro" id="IPR016171">
    <property type="entry name" value="Vanillyl_alc_oxidase_C-sub2"/>
</dbReference>
<evidence type="ECO:0000256" key="4">
    <source>
        <dbReference type="ARBA" id="ARBA00023002"/>
    </source>
</evidence>
<gene>
    <name evidence="6" type="ORF">METZ01_LOCUS468831</name>
</gene>
<dbReference type="Pfam" id="PF13534">
    <property type="entry name" value="Fer4_17"/>
    <property type="match status" value="1"/>
</dbReference>
<feature type="domain" description="FAD-binding oxidoreductase/transferase type 4 C-terminal" evidence="5">
    <location>
        <begin position="6"/>
        <end position="71"/>
    </location>
</feature>
<keyword evidence="3" id="KW-0274">FAD</keyword>
<protein>
    <recommendedName>
        <fullName evidence="5">FAD-binding oxidoreductase/transferase type 4 C-terminal domain-containing protein</fullName>
    </recommendedName>
</protein>
<keyword evidence="4" id="KW-0560">Oxidoreductase</keyword>
<feature type="non-terminal residue" evidence="6">
    <location>
        <position position="1"/>
    </location>
</feature>
<dbReference type="SUPFAM" id="SSF46548">
    <property type="entry name" value="alpha-helical ferredoxin"/>
    <property type="match status" value="1"/>
</dbReference>
<dbReference type="AlphaFoldDB" id="A0A383B781"/>
<dbReference type="PANTHER" id="PTHR11748">
    <property type="entry name" value="D-LACTATE DEHYDROGENASE"/>
    <property type="match status" value="1"/>
</dbReference>
<dbReference type="Pfam" id="PF02913">
    <property type="entry name" value="FAD-oxidase_C"/>
    <property type="match status" value="1"/>
</dbReference>
<evidence type="ECO:0000256" key="3">
    <source>
        <dbReference type="ARBA" id="ARBA00022827"/>
    </source>
</evidence>
<comment type="cofactor">
    <cofactor evidence="1">
        <name>FAD</name>
        <dbReference type="ChEBI" id="CHEBI:57692"/>
    </cofactor>
</comment>
<evidence type="ECO:0000256" key="1">
    <source>
        <dbReference type="ARBA" id="ARBA00001974"/>
    </source>
</evidence>